<dbReference type="Proteomes" id="UP001066276">
    <property type="component" value="Chromosome 9"/>
</dbReference>
<protein>
    <submittedName>
        <fullName evidence="1">Uncharacterized protein</fullName>
    </submittedName>
</protein>
<sequence>MATFPVKFVRDPKKGIDCSSRSCQDKILDVVGPLSKILDMDEDAKAFGSLISPEALSNWAQRAIIFLGNANFEIFTEWRRSLLIKIDPKLGERIGGGTSSREKPLRRSFLAGAEHVCEHFQLS</sequence>
<dbReference type="AlphaFoldDB" id="A0AAV7MMN4"/>
<accession>A0AAV7MMN4</accession>
<name>A0AAV7MMN4_PLEWA</name>
<organism evidence="1 2">
    <name type="scientific">Pleurodeles waltl</name>
    <name type="common">Iberian ribbed newt</name>
    <dbReference type="NCBI Taxonomy" id="8319"/>
    <lineage>
        <taxon>Eukaryota</taxon>
        <taxon>Metazoa</taxon>
        <taxon>Chordata</taxon>
        <taxon>Craniata</taxon>
        <taxon>Vertebrata</taxon>
        <taxon>Euteleostomi</taxon>
        <taxon>Amphibia</taxon>
        <taxon>Batrachia</taxon>
        <taxon>Caudata</taxon>
        <taxon>Salamandroidea</taxon>
        <taxon>Salamandridae</taxon>
        <taxon>Pleurodelinae</taxon>
        <taxon>Pleurodeles</taxon>
    </lineage>
</organism>
<dbReference type="EMBL" id="JANPWB010000013">
    <property type="protein sequence ID" value="KAJ1103729.1"/>
    <property type="molecule type" value="Genomic_DNA"/>
</dbReference>
<keyword evidence="2" id="KW-1185">Reference proteome</keyword>
<evidence type="ECO:0000313" key="1">
    <source>
        <dbReference type="EMBL" id="KAJ1103729.1"/>
    </source>
</evidence>
<comment type="caution">
    <text evidence="1">The sequence shown here is derived from an EMBL/GenBank/DDBJ whole genome shotgun (WGS) entry which is preliminary data.</text>
</comment>
<proteinExistence type="predicted"/>
<gene>
    <name evidence="1" type="ORF">NDU88_001150</name>
</gene>
<evidence type="ECO:0000313" key="2">
    <source>
        <dbReference type="Proteomes" id="UP001066276"/>
    </source>
</evidence>
<reference evidence="1" key="1">
    <citation type="journal article" date="2022" name="bioRxiv">
        <title>Sequencing and chromosome-scale assembly of the giantPleurodeles waltlgenome.</title>
        <authorList>
            <person name="Brown T."/>
            <person name="Elewa A."/>
            <person name="Iarovenko S."/>
            <person name="Subramanian E."/>
            <person name="Araus A.J."/>
            <person name="Petzold A."/>
            <person name="Susuki M."/>
            <person name="Suzuki K.-i.T."/>
            <person name="Hayashi T."/>
            <person name="Toyoda A."/>
            <person name="Oliveira C."/>
            <person name="Osipova E."/>
            <person name="Leigh N.D."/>
            <person name="Simon A."/>
            <person name="Yun M.H."/>
        </authorList>
    </citation>
    <scope>NUCLEOTIDE SEQUENCE</scope>
    <source>
        <strain evidence="1">20211129_DDA</strain>
        <tissue evidence="1">Liver</tissue>
    </source>
</reference>